<dbReference type="PROSITE" id="PS50835">
    <property type="entry name" value="IG_LIKE"/>
    <property type="match status" value="1"/>
</dbReference>
<dbReference type="SUPFAM" id="SSF48726">
    <property type="entry name" value="Immunoglobulin"/>
    <property type="match status" value="1"/>
</dbReference>
<evidence type="ECO:0000313" key="3">
    <source>
        <dbReference type="EMBL" id="CAD7427384.1"/>
    </source>
</evidence>
<dbReference type="InterPro" id="IPR007110">
    <property type="entry name" value="Ig-like_dom"/>
</dbReference>
<dbReference type="InterPro" id="IPR036179">
    <property type="entry name" value="Ig-like_dom_sf"/>
</dbReference>
<organism evidence="3">
    <name type="scientific">Timema monikensis</name>
    <dbReference type="NCBI Taxonomy" id="170555"/>
    <lineage>
        <taxon>Eukaryota</taxon>
        <taxon>Metazoa</taxon>
        <taxon>Ecdysozoa</taxon>
        <taxon>Arthropoda</taxon>
        <taxon>Hexapoda</taxon>
        <taxon>Insecta</taxon>
        <taxon>Pterygota</taxon>
        <taxon>Neoptera</taxon>
        <taxon>Polyneoptera</taxon>
        <taxon>Phasmatodea</taxon>
        <taxon>Timematodea</taxon>
        <taxon>Timematoidea</taxon>
        <taxon>Timematidae</taxon>
        <taxon>Timema</taxon>
    </lineage>
</organism>
<dbReference type="EMBL" id="OB793445">
    <property type="protein sequence ID" value="CAD7427384.1"/>
    <property type="molecule type" value="Genomic_DNA"/>
</dbReference>
<dbReference type="AlphaFoldDB" id="A0A7R9HLL9"/>
<dbReference type="InterPro" id="IPR013783">
    <property type="entry name" value="Ig-like_fold"/>
</dbReference>
<evidence type="ECO:0000256" key="1">
    <source>
        <dbReference type="SAM" id="MobiDB-lite"/>
    </source>
</evidence>
<protein>
    <recommendedName>
        <fullName evidence="2">Ig-like domain-containing protein</fullName>
    </recommendedName>
</protein>
<feature type="region of interest" description="Disordered" evidence="1">
    <location>
        <begin position="1"/>
        <end position="24"/>
    </location>
</feature>
<evidence type="ECO:0000259" key="2">
    <source>
        <dbReference type="PROSITE" id="PS50835"/>
    </source>
</evidence>
<gene>
    <name evidence="3" type="ORF">TMSB3V08_LOCUS4231</name>
</gene>
<sequence>MLRVFGDGQHPPGGAESPSSRPGLPYIRLIPKVTAVAGESLQLKCPVAGYPIEQIKWERSKLDRSDPTNLTGSFSPNPNSPNVEPRLQFFIIFIY</sequence>
<dbReference type="Gene3D" id="2.60.40.10">
    <property type="entry name" value="Immunoglobulins"/>
    <property type="match status" value="1"/>
</dbReference>
<accession>A0A7R9HLL9</accession>
<feature type="domain" description="Ig-like" evidence="2">
    <location>
        <begin position="25"/>
        <end position="60"/>
    </location>
</feature>
<reference evidence="3" key="1">
    <citation type="submission" date="2020-11" db="EMBL/GenBank/DDBJ databases">
        <authorList>
            <person name="Tran Van P."/>
        </authorList>
    </citation>
    <scope>NUCLEOTIDE SEQUENCE</scope>
</reference>
<proteinExistence type="predicted"/>
<name>A0A7R9HLL9_9NEOP</name>